<proteinExistence type="predicted"/>
<comment type="caution">
    <text evidence="1">The sequence shown here is derived from an EMBL/GenBank/DDBJ whole genome shotgun (WGS) entry which is preliminary data.</text>
</comment>
<reference evidence="1 2" key="1">
    <citation type="submission" date="2022-07" db="EMBL/GenBank/DDBJ databases">
        <title>Bombella genomes.</title>
        <authorList>
            <person name="Harer L."/>
            <person name="Styblova S."/>
            <person name="Ehrmann M."/>
        </authorList>
    </citation>
    <scope>NUCLEOTIDE SEQUENCE [LARGE SCALE GENOMIC DNA]</scope>
    <source>
        <strain evidence="1 2">TMW 2.2558</strain>
    </source>
</reference>
<protein>
    <submittedName>
        <fullName evidence="1">Glycosyltransferase family 2 protein</fullName>
    </submittedName>
</protein>
<evidence type="ECO:0000313" key="1">
    <source>
        <dbReference type="EMBL" id="MCX5614902.1"/>
    </source>
</evidence>
<organism evidence="1 2">
    <name type="scientific">Bombella saccharophila</name>
    <dbReference type="NCBI Taxonomy" id="2967338"/>
    <lineage>
        <taxon>Bacteria</taxon>
        <taxon>Pseudomonadati</taxon>
        <taxon>Pseudomonadota</taxon>
        <taxon>Alphaproteobacteria</taxon>
        <taxon>Acetobacterales</taxon>
        <taxon>Acetobacteraceae</taxon>
        <taxon>Bombella</taxon>
    </lineage>
</organism>
<dbReference type="Proteomes" id="UP001165648">
    <property type="component" value="Unassembled WGS sequence"/>
</dbReference>
<sequence>MSARRPRLTCALLLKKADHTLAGWLAWHLALGVEHIVVIDSGAFDNGRQTIQAYQADWPVSWIAAELDDTLSAEERRLNLTRLALTSLRHITQELDQSTSHRPDEDAVEDWIAILDADEYLSPNYDLRSLFQHTKDNTTAIALHWRIYGTAGHLMPPPGHIINNYVWHAPPEFHDHHFVRLLARLDHLPEANALTNPFLFDLPLETIIRSDGQAYQPHDDSTLAAPWKGGAIQHYICAQAHDETELPAAMRAHYDRNEQITTPERDKVQLMRQLANHMRESALRAGLSRLRDLVQQQLEKQRAAWLLHDSDLTLEDHVRHETFLYDRIRPSLEDVLTLNPQFSAHYEPGRTVLLRSTEGQLLECDPPEHHRPFAGFWQESTPHLLTLYTQDATPFTLGDAPCPFGMVSLHITYDPVKQTVLLPHETGHGSTVLEMIPAAVPPPMLFTPLPPANEEDGLSVRGLLMWLAGHPTVQPQDLQRALLLLSPSSTQHLRTVAPILEEFLPHFTKKPAFLP</sequence>
<dbReference type="EMBL" id="JANIDW010000003">
    <property type="protein sequence ID" value="MCX5614902.1"/>
    <property type="molecule type" value="Genomic_DNA"/>
</dbReference>
<keyword evidence="2" id="KW-1185">Reference proteome</keyword>
<accession>A0ABT3W753</accession>
<evidence type="ECO:0000313" key="2">
    <source>
        <dbReference type="Proteomes" id="UP001165648"/>
    </source>
</evidence>
<name>A0ABT3W753_9PROT</name>
<gene>
    <name evidence="1" type="ORF">NQF64_06560</name>
</gene>
<dbReference type="Pfam" id="PF13704">
    <property type="entry name" value="Glyco_tranf_2_4"/>
    <property type="match status" value="1"/>
</dbReference>
<dbReference type="RefSeq" id="WP_266106880.1">
    <property type="nucleotide sequence ID" value="NZ_JANIDW010000003.1"/>
</dbReference>